<name>A0AAN9EW94_CLITE</name>
<dbReference type="InterPro" id="IPR043424">
    <property type="entry name" value="BLT-like"/>
</dbReference>
<evidence type="ECO:0000313" key="2">
    <source>
        <dbReference type="Proteomes" id="UP001359559"/>
    </source>
</evidence>
<accession>A0AAN9EW94</accession>
<dbReference type="PANTHER" id="PTHR31071:SF14">
    <property type="entry name" value="BZIP DOMAIN-CONTAINING PROTEIN"/>
    <property type="match status" value="1"/>
</dbReference>
<organism evidence="1 2">
    <name type="scientific">Clitoria ternatea</name>
    <name type="common">Butterfly pea</name>
    <dbReference type="NCBI Taxonomy" id="43366"/>
    <lineage>
        <taxon>Eukaryota</taxon>
        <taxon>Viridiplantae</taxon>
        <taxon>Streptophyta</taxon>
        <taxon>Embryophyta</taxon>
        <taxon>Tracheophyta</taxon>
        <taxon>Spermatophyta</taxon>
        <taxon>Magnoliopsida</taxon>
        <taxon>eudicotyledons</taxon>
        <taxon>Gunneridae</taxon>
        <taxon>Pentapetalae</taxon>
        <taxon>rosids</taxon>
        <taxon>fabids</taxon>
        <taxon>Fabales</taxon>
        <taxon>Fabaceae</taxon>
        <taxon>Papilionoideae</taxon>
        <taxon>50 kb inversion clade</taxon>
        <taxon>NPAAA clade</taxon>
        <taxon>indigoferoid/millettioid clade</taxon>
        <taxon>Phaseoleae</taxon>
        <taxon>Clitoria</taxon>
    </lineage>
</organism>
<proteinExistence type="predicted"/>
<protein>
    <submittedName>
        <fullName evidence="1">Uncharacterized protein</fullName>
    </submittedName>
</protein>
<dbReference type="PANTHER" id="PTHR31071">
    <property type="entry name" value="GB|AAF24581.1"/>
    <property type="match status" value="1"/>
</dbReference>
<keyword evidence="2" id="KW-1185">Reference proteome</keyword>
<evidence type="ECO:0000313" key="1">
    <source>
        <dbReference type="EMBL" id="KAK7264486.1"/>
    </source>
</evidence>
<gene>
    <name evidence="1" type="ORF">RJT34_32095</name>
</gene>
<dbReference type="EMBL" id="JAYKXN010000008">
    <property type="protein sequence ID" value="KAK7264486.1"/>
    <property type="molecule type" value="Genomic_DNA"/>
</dbReference>
<dbReference type="AlphaFoldDB" id="A0AAN9EW94"/>
<reference evidence="1 2" key="1">
    <citation type="submission" date="2024-01" db="EMBL/GenBank/DDBJ databases">
        <title>The genomes of 5 underutilized Papilionoideae crops provide insights into root nodulation and disease resistance.</title>
        <authorList>
            <person name="Yuan L."/>
        </authorList>
    </citation>
    <scope>NUCLEOTIDE SEQUENCE [LARGE SCALE GENOMIC DNA]</scope>
    <source>
        <strain evidence="1">LY-2023</strain>
        <tissue evidence="1">Leaf</tissue>
    </source>
</reference>
<comment type="caution">
    <text evidence="1">The sequence shown here is derived from an EMBL/GenBank/DDBJ whole genome shotgun (WGS) entry which is preliminary data.</text>
</comment>
<dbReference type="Proteomes" id="UP001359559">
    <property type="component" value="Unassembled WGS sequence"/>
</dbReference>
<sequence>MNTTPVNFRLSSPKTQLSARKLAARLWHFRVLPEASKVHSNKLIVRERKLIRDSVISLLLSQLLRSQTSIRKLDTEIKSSKKKLHKTRSMLERETRSRQRMESFNAKLLRDIAQTKLYAKQIMVHYEEEKRERKLLEELCNELALRIIEDKAKLEGLQRYSMKICEEMEEERNMFQMAELWREESIQMKLVDAKLALEDKYNQMIHLIAHLQSFLGSRDGEGEPNTMDLRDMQFIKQVAESFNFKDFTKSNDVFSIYQDLRKGKVNERVIEPDYPINPSSTVHIVCLDEDCQKNNNSVLHQSSTSSDLESVTDFCSSTQGRGTSLDNVKNLLGSEERQPNSEEPTFDKCEKGLATSSIQTEGGFRQWEGNFAEYSVNPHITRGMKGCIEWPRGIPRSNSRVVPLEERVRKQKSQLQHILKPQA</sequence>